<sequence>MNTNEFCKSCRKPKAIYNCGICHENTCKSCTQFMGEDHFSFLKKVPKELTHPTYCPVCFEDKVREPFDAYNHTMEQAKEILFFTKEQSKMTSKLKRNEEPYHVENCEDQDEALMRMSFFAVQGNFNALIDVQFNSKKIIVGSHKKTVWSATAVPVSVDPNSIKDYSSP</sequence>
<evidence type="ECO:0008006" key="3">
    <source>
        <dbReference type="Google" id="ProtNLM"/>
    </source>
</evidence>
<evidence type="ECO:0000313" key="1">
    <source>
        <dbReference type="EMBL" id="WPU66794.1"/>
    </source>
</evidence>
<dbReference type="KEGG" id="psti:SOO65_08540"/>
<dbReference type="RefSeq" id="WP_321399353.1">
    <property type="nucleotide sequence ID" value="NZ_CP139487.1"/>
</dbReference>
<accession>A0AAX4HU01</accession>
<proteinExistence type="predicted"/>
<dbReference type="Proteomes" id="UP001324634">
    <property type="component" value="Chromosome"/>
</dbReference>
<gene>
    <name evidence="1" type="ORF">SOO65_08540</name>
</gene>
<dbReference type="EMBL" id="CP139487">
    <property type="protein sequence ID" value="WPU66794.1"/>
    <property type="molecule type" value="Genomic_DNA"/>
</dbReference>
<keyword evidence="2" id="KW-1185">Reference proteome</keyword>
<reference evidence="1 2" key="1">
    <citation type="submission" date="2023-11" db="EMBL/GenBank/DDBJ databases">
        <title>Peredibacter starrii A3.12.</title>
        <authorList>
            <person name="Mitchell R.J."/>
        </authorList>
    </citation>
    <scope>NUCLEOTIDE SEQUENCE [LARGE SCALE GENOMIC DNA]</scope>
    <source>
        <strain evidence="1 2">A3.12</strain>
    </source>
</reference>
<evidence type="ECO:0000313" key="2">
    <source>
        <dbReference type="Proteomes" id="UP001324634"/>
    </source>
</evidence>
<name>A0AAX4HU01_9BACT</name>
<organism evidence="1 2">
    <name type="scientific">Peredibacter starrii</name>
    <dbReference type="NCBI Taxonomy" id="28202"/>
    <lineage>
        <taxon>Bacteria</taxon>
        <taxon>Pseudomonadati</taxon>
        <taxon>Bdellovibrionota</taxon>
        <taxon>Bacteriovoracia</taxon>
        <taxon>Bacteriovoracales</taxon>
        <taxon>Bacteriovoracaceae</taxon>
        <taxon>Peredibacter</taxon>
    </lineage>
</organism>
<protein>
    <recommendedName>
        <fullName evidence="3">B box-type domain-containing protein</fullName>
    </recommendedName>
</protein>
<dbReference type="AlphaFoldDB" id="A0AAX4HU01"/>